<dbReference type="EC" id="2.8.1.12" evidence="3"/>
<evidence type="ECO:0000256" key="5">
    <source>
        <dbReference type="ARBA" id="ARBA00023150"/>
    </source>
</evidence>
<dbReference type="InterPro" id="IPR003448">
    <property type="entry name" value="Mopterin_biosynth_MoaE"/>
</dbReference>
<evidence type="ECO:0000256" key="7">
    <source>
        <dbReference type="ARBA" id="ARBA00026066"/>
    </source>
</evidence>
<protein>
    <recommendedName>
        <fullName evidence="4">Molybdopterin synthase catalytic subunit</fullName>
        <ecNumber evidence="3">2.8.1.12</ecNumber>
    </recommendedName>
    <alternativeName>
        <fullName evidence="10">MPT synthase subunit 2</fullName>
    </alternativeName>
    <alternativeName>
        <fullName evidence="8">Molybdenum cofactor biosynthesis protein E</fullName>
    </alternativeName>
    <alternativeName>
        <fullName evidence="9">Molybdopterin-converting factor large subunit</fullName>
    </alternativeName>
    <alternativeName>
        <fullName evidence="11">Molybdopterin-converting factor subunit 2</fullName>
    </alternativeName>
</protein>
<dbReference type="EMBL" id="BSOO01000024">
    <property type="protein sequence ID" value="GLR48361.1"/>
    <property type="molecule type" value="Genomic_DNA"/>
</dbReference>
<evidence type="ECO:0000256" key="2">
    <source>
        <dbReference type="ARBA" id="ARBA00005426"/>
    </source>
</evidence>
<comment type="similarity">
    <text evidence="2">Belongs to the MoaE family.</text>
</comment>
<evidence type="ECO:0000256" key="6">
    <source>
        <dbReference type="ARBA" id="ARBA00025448"/>
    </source>
</evidence>
<evidence type="ECO:0000256" key="1">
    <source>
        <dbReference type="ARBA" id="ARBA00005046"/>
    </source>
</evidence>
<dbReference type="Pfam" id="PF02391">
    <property type="entry name" value="MoaE"/>
    <property type="match status" value="1"/>
</dbReference>
<evidence type="ECO:0000256" key="12">
    <source>
        <dbReference type="ARBA" id="ARBA00049878"/>
    </source>
</evidence>
<dbReference type="CDD" id="cd00756">
    <property type="entry name" value="MoaE"/>
    <property type="match status" value="1"/>
</dbReference>
<comment type="pathway">
    <text evidence="1">Cofactor biosynthesis; molybdopterin biosynthesis.</text>
</comment>
<sequence length="154" mass="16574">MMRAILSEESLDPASLLAGFTARLPGTVGAVMSFLGLARANGSAGEVLDALVLEAHPTATLRSLDAIAADAVARFNLLAVEVVHRHGRIAPAEPIVWVAAAAAHRRAAFEACDQIMDRLKTEAVLWKREEGEQGRRWIEPTTADHEAAARWSTK</sequence>
<organism evidence="13 14">
    <name type="scientific">Sphingomonas astaxanthinifaciens DSM 22298</name>
    <dbReference type="NCBI Taxonomy" id="1123267"/>
    <lineage>
        <taxon>Bacteria</taxon>
        <taxon>Pseudomonadati</taxon>
        <taxon>Pseudomonadota</taxon>
        <taxon>Alphaproteobacteria</taxon>
        <taxon>Sphingomonadales</taxon>
        <taxon>Sphingomonadaceae</taxon>
        <taxon>Sphingomonas</taxon>
    </lineage>
</organism>
<evidence type="ECO:0000313" key="13">
    <source>
        <dbReference type="EMBL" id="GLR48361.1"/>
    </source>
</evidence>
<evidence type="ECO:0000313" key="14">
    <source>
        <dbReference type="Proteomes" id="UP001156703"/>
    </source>
</evidence>
<evidence type="ECO:0000256" key="8">
    <source>
        <dbReference type="ARBA" id="ARBA00029745"/>
    </source>
</evidence>
<comment type="function">
    <text evidence="6">Converts molybdopterin precursor Z into molybdopterin. This requires the incorporation of two sulfur atoms into precursor Z to generate a dithiolene group. The sulfur is provided by MoaD.</text>
</comment>
<gene>
    <name evidence="13" type="primary">moaE</name>
    <name evidence="13" type="ORF">GCM10007925_20760</name>
</gene>
<evidence type="ECO:0000256" key="4">
    <source>
        <dbReference type="ARBA" id="ARBA00013858"/>
    </source>
</evidence>
<name>A0ABQ5ZA67_9SPHN</name>
<evidence type="ECO:0000256" key="9">
    <source>
        <dbReference type="ARBA" id="ARBA00030407"/>
    </source>
</evidence>
<comment type="catalytic activity">
    <reaction evidence="12">
        <text>2 [molybdopterin-synthase sulfur-carrier protein]-C-terminal-Gly-aminoethanethioate + cyclic pyranopterin phosphate + H2O = molybdopterin + 2 [molybdopterin-synthase sulfur-carrier protein]-C-terminal Gly-Gly + 2 H(+)</text>
        <dbReference type="Rhea" id="RHEA:26333"/>
        <dbReference type="Rhea" id="RHEA-COMP:12202"/>
        <dbReference type="Rhea" id="RHEA-COMP:19907"/>
        <dbReference type="ChEBI" id="CHEBI:15377"/>
        <dbReference type="ChEBI" id="CHEBI:15378"/>
        <dbReference type="ChEBI" id="CHEBI:58698"/>
        <dbReference type="ChEBI" id="CHEBI:59648"/>
        <dbReference type="ChEBI" id="CHEBI:90778"/>
        <dbReference type="ChEBI" id="CHEBI:232372"/>
        <dbReference type="EC" id="2.8.1.12"/>
    </reaction>
</comment>
<evidence type="ECO:0000256" key="11">
    <source>
        <dbReference type="ARBA" id="ARBA00032474"/>
    </source>
</evidence>
<dbReference type="SUPFAM" id="SSF54690">
    <property type="entry name" value="Molybdopterin synthase subunit MoaE"/>
    <property type="match status" value="1"/>
</dbReference>
<evidence type="ECO:0000256" key="3">
    <source>
        <dbReference type="ARBA" id="ARBA00011950"/>
    </source>
</evidence>
<dbReference type="PANTHER" id="PTHR23404">
    <property type="entry name" value="MOLYBDOPTERIN SYNTHASE RELATED"/>
    <property type="match status" value="1"/>
</dbReference>
<proteinExistence type="inferred from homology"/>
<evidence type="ECO:0000256" key="10">
    <source>
        <dbReference type="ARBA" id="ARBA00030781"/>
    </source>
</evidence>
<comment type="caution">
    <text evidence="13">The sequence shown here is derived from an EMBL/GenBank/DDBJ whole genome shotgun (WGS) entry which is preliminary data.</text>
</comment>
<keyword evidence="14" id="KW-1185">Reference proteome</keyword>
<comment type="subunit">
    <text evidence="7">Heterotetramer of 2 MoaD subunits and 2 MoaE subunits. Also stable as homodimer. The enzyme changes between these two forms during catalysis.</text>
</comment>
<reference evidence="14" key="1">
    <citation type="journal article" date="2019" name="Int. J. Syst. Evol. Microbiol.">
        <title>The Global Catalogue of Microorganisms (GCM) 10K type strain sequencing project: providing services to taxonomists for standard genome sequencing and annotation.</title>
        <authorList>
            <consortium name="The Broad Institute Genomics Platform"/>
            <consortium name="The Broad Institute Genome Sequencing Center for Infectious Disease"/>
            <person name="Wu L."/>
            <person name="Ma J."/>
        </authorList>
    </citation>
    <scope>NUCLEOTIDE SEQUENCE [LARGE SCALE GENOMIC DNA]</scope>
    <source>
        <strain evidence="14">NBRC 102146</strain>
    </source>
</reference>
<dbReference type="Proteomes" id="UP001156703">
    <property type="component" value="Unassembled WGS sequence"/>
</dbReference>
<accession>A0ABQ5ZA67</accession>
<dbReference type="InterPro" id="IPR036563">
    <property type="entry name" value="MoaE_sf"/>
</dbReference>
<keyword evidence="5" id="KW-0501">Molybdenum cofactor biosynthesis</keyword>
<dbReference type="Gene3D" id="3.90.1170.40">
    <property type="entry name" value="Molybdopterin biosynthesis MoaE subunit"/>
    <property type="match status" value="1"/>
</dbReference>